<keyword evidence="1" id="KW-1015">Disulfide bond</keyword>
<dbReference type="InterPro" id="IPR057015">
    <property type="entry name" value="B-sand_ComC_2nd"/>
</dbReference>
<evidence type="ECO:0000256" key="1">
    <source>
        <dbReference type="PROSITE-ProRule" id="PRU00076"/>
    </source>
</evidence>
<evidence type="ECO:0000313" key="6">
    <source>
        <dbReference type="Proteomes" id="UP000002195"/>
    </source>
</evidence>
<name>Q54QV6_DICDI</name>
<dbReference type="AlphaFoldDB" id="Q54QV6"/>
<dbReference type="PROSITE" id="PS01186">
    <property type="entry name" value="EGF_2"/>
    <property type="match status" value="1"/>
</dbReference>
<dbReference type="SMR" id="Q54QV6"/>
<dbReference type="Pfam" id="PF24143">
    <property type="entry name" value="Beta-sand_ComC_2nd"/>
    <property type="match status" value="1"/>
</dbReference>
<keyword evidence="2" id="KW-1133">Transmembrane helix</keyword>
<protein>
    <recommendedName>
        <fullName evidence="4">EGF-like domain-containing protein</fullName>
    </recommendedName>
</protein>
<evidence type="ECO:0000259" key="4">
    <source>
        <dbReference type="PROSITE" id="PS50026"/>
    </source>
</evidence>
<keyword evidence="2" id="KW-0812">Transmembrane</keyword>
<dbReference type="InterPro" id="IPR054484">
    <property type="entry name" value="ComC_SSD"/>
</dbReference>
<evidence type="ECO:0000313" key="5">
    <source>
        <dbReference type="EMBL" id="EAL65666.1"/>
    </source>
</evidence>
<dbReference type="Proteomes" id="UP000002195">
    <property type="component" value="Unassembled WGS sequence"/>
</dbReference>
<keyword evidence="2" id="KW-0472">Membrane</keyword>
<dbReference type="InterPro" id="IPR053331">
    <property type="entry name" value="EGF-like_comC"/>
</dbReference>
<dbReference type="EMBL" id="AAFI02000055">
    <property type="protein sequence ID" value="EAL65666.1"/>
    <property type="molecule type" value="Genomic_DNA"/>
</dbReference>
<dbReference type="KEGG" id="ddi:DDB_G0283577"/>
<dbReference type="InterPro" id="IPR057014">
    <property type="entry name" value="B-sand_ComC_1st"/>
</dbReference>
<dbReference type="HOGENOM" id="CLU_003793_0_0_1"/>
<dbReference type="VEuPathDB" id="AmoebaDB:DDB_G0283577"/>
<dbReference type="Gene3D" id="2.10.25.10">
    <property type="entry name" value="Laminin"/>
    <property type="match status" value="1"/>
</dbReference>
<dbReference type="RefSeq" id="XP_639028.1">
    <property type="nucleotide sequence ID" value="XM_633936.1"/>
</dbReference>
<feature type="transmembrane region" description="Helical" evidence="2">
    <location>
        <begin position="1003"/>
        <end position="1028"/>
    </location>
</feature>
<dbReference type="InterPro" id="IPR057013">
    <property type="entry name" value="LRR_ComC"/>
</dbReference>
<dbReference type="PANTHER" id="PTHR24032:SF18">
    <property type="entry name" value="EGF-LIKE DOMAIN-CONTAINING PROTEIN"/>
    <property type="match status" value="1"/>
</dbReference>
<keyword evidence="6" id="KW-1185">Reference proteome</keyword>
<feature type="signal peptide" evidence="3">
    <location>
        <begin position="1"/>
        <end position="21"/>
    </location>
</feature>
<feature type="domain" description="EGF-like" evidence="4">
    <location>
        <begin position="711"/>
        <end position="746"/>
    </location>
</feature>
<feature type="chain" id="PRO_5004249751" description="EGF-like domain-containing protein" evidence="3">
    <location>
        <begin position="22"/>
        <end position="1050"/>
    </location>
</feature>
<sequence length="1050" mass="118068">MEKILTIILFLSTISNLYISAIPSNELVCAENLATKFNLKGYFPNNDYCGNSSIIFCQDSSIIGVSITFIKNSSMVLTDQDISCFPNLETLTIWYFTLSQSLLNYNIEKGKRITYFDVLCPNCRLMQKLGNYQTFIYTSSQSLVFNIGFLCHIFQVSLVSFTGFYLEGPTEFTNCNSNRMSLFGTNYPDFSNISSQSFVEIVLVESFDKNSISNFSTMSSLYANIYHFSSVPFYLTENFKIKYISIEATFENINQLSKFSLVNNINYKSVAIKCIGNSVFSFNGELPVIINNNVTFEFTNSNLTKVPSLSTYGDYDNKVTFSDNKFLDLQLPIYDGSGINYIFDSNSITGTIDKSWCNTILSIKDNKMNGDIPSCYQCYFNYTGNLNIPNIYDGFSGNQFTNYDKNIPCTTFRPKIKIINSTTLNVFGDDIGFDPYLWKFNGSIPMNSSYQINKFGSDYTCNIGSNIGLDYFSILFTIPHEFLYTFPIIEKPIIVSNLTISNNDNIFTFSGLYYSSYVGYKNQVISIDGLECTQISSNFFETKCSPPSPSSTPTINKDKLNLVNIGIDKFQTKFYINSTIESGNEITCSNCNGNFDICDKSSGSCFCENGKYYSGCLCLDLKFDGSCFQLNPFISSITPSTTDGGISTIFGSFGFFNFNYSVLIDGTLCKGVNYSNDEIIFISPPGIGIKKLTLIINSLSPLNAIYNYENKFVECPGKINNCSGNGICKSNGECQCNSGWTSFDCSIVFNDNNNNPPTNNEIDSNSGGTNIINQDVKFQIYLKTLKEINYQGRIIKEYQLQNNWDLNSTDLTNQYKFSQKLIENKSTTIISLIEEVVNPDGKEYRFAGTSFKLNQGSIKFTISIYNYSFQSNLNTLQLDLISIVDQSAITTINDDDNNYDTDNECNSKSIEIDTNNLNDLSNFNYIKISKNNKILEGRFINKVVSDGRATFFSTSITNNSNSITVSLNLPHCKSECIIDPDFSLIVSPDFKSECNNENSNRKWLIPVAVVIPVICISAIVTISTLIYMKRVHSNHPLMKLIKLNKKIINK</sequence>
<organism evidence="5 6">
    <name type="scientific">Dictyostelium discoideum</name>
    <name type="common">Social amoeba</name>
    <dbReference type="NCBI Taxonomy" id="44689"/>
    <lineage>
        <taxon>Eukaryota</taxon>
        <taxon>Amoebozoa</taxon>
        <taxon>Evosea</taxon>
        <taxon>Eumycetozoa</taxon>
        <taxon>Dictyostelia</taxon>
        <taxon>Dictyosteliales</taxon>
        <taxon>Dictyosteliaceae</taxon>
        <taxon>Dictyostelium</taxon>
    </lineage>
</organism>
<dbReference type="GeneID" id="8624156"/>
<dbReference type="Pfam" id="PF24141">
    <property type="entry name" value="LRR_ComC"/>
    <property type="match status" value="1"/>
</dbReference>
<dbReference type="PaxDb" id="44689-DDB0185578"/>
<reference evidence="5 6" key="1">
    <citation type="journal article" date="2005" name="Nature">
        <title>The genome of the social amoeba Dictyostelium discoideum.</title>
        <authorList>
            <consortium name="The Dictyostelium discoideum Sequencing Consortium"/>
            <person name="Eichinger L."/>
            <person name="Pachebat J.A."/>
            <person name="Glockner G."/>
            <person name="Rajandream M.A."/>
            <person name="Sucgang R."/>
            <person name="Berriman M."/>
            <person name="Song J."/>
            <person name="Olsen R."/>
            <person name="Szafranski K."/>
            <person name="Xu Q."/>
            <person name="Tunggal B."/>
            <person name="Kummerfeld S."/>
            <person name="Madera M."/>
            <person name="Konfortov B.A."/>
            <person name="Rivero F."/>
            <person name="Bankier A.T."/>
            <person name="Lehmann R."/>
            <person name="Hamlin N."/>
            <person name="Davies R."/>
            <person name="Gaudet P."/>
            <person name="Fey P."/>
            <person name="Pilcher K."/>
            <person name="Chen G."/>
            <person name="Saunders D."/>
            <person name="Sodergren E."/>
            <person name="Davis P."/>
            <person name="Kerhornou A."/>
            <person name="Nie X."/>
            <person name="Hall N."/>
            <person name="Anjard C."/>
            <person name="Hemphill L."/>
            <person name="Bason N."/>
            <person name="Farbrother P."/>
            <person name="Desany B."/>
            <person name="Just E."/>
            <person name="Morio T."/>
            <person name="Rost R."/>
            <person name="Churcher C."/>
            <person name="Cooper J."/>
            <person name="Haydock S."/>
            <person name="van Driessche N."/>
            <person name="Cronin A."/>
            <person name="Goodhead I."/>
            <person name="Muzny D."/>
            <person name="Mourier T."/>
            <person name="Pain A."/>
            <person name="Lu M."/>
            <person name="Harper D."/>
            <person name="Lindsay R."/>
            <person name="Hauser H."/>
            <person name="James K."/>
            <person name="Quiles M."/>
            <person name="Madan Babu M."/>
            <person name="Saito T."/>
            <person name="Buchrieser C."/>
            <person name="Wardroper A."/>
            <person name="Felder M."/>
            <person name="Thangavelu M."/>
            <person name="Johnson D."/>
            <person name="Knights A."/>
            <person name="Loulseged H."/>
            <person name="Mungall K."/>
            <person name="Oliver K."/>
            <person name="Price C."/>
            <person name="Quail M.A."/>
            <person name="Urushihara H."/>
            <person name="Hernandez J."/>
            <person name="Rabbinowitsch E."/>
            <person name="Steffen D."/>
            <person name="Sanders M."/>
            <person name="Ma J."/>
            <person name="Kohara Y."/>
            <person name="Sharp S."/>
            <person name="Simmonds M."/>
            <person name="Spiegler S."/>
            <person name="Tivey A."/>
            <person name="Sugano S."/>
            <person name="White B."/>
            <person name="Walker D."/>
            <person name="Woodward J."/>
            <person name="Winckler T."/>
            <person name="Tanaka Y."/>
            <person name="Shaulsky G."/>
            <person name="Schleicher M."/>
            <person name="Weinstock G."/>
            <person name="Rosenthal A."/>
            <person name="Cox E.C."/>
            <person name="Chisholm R.L."/>
            <person name="Gibbs R."/>
            <person name="Loomis W.F."/>
            <person name="Platzer M."/>
            <person name="Kay R.R."/>
            <person name="Williams J."/>
            <person name="Dear P.H."/>
            <person name="Noegel A.A."/>
            <person name="Barrell B."/>
            <person name="Kuspa A."/>
        </authorList>
    </citation>
    <scope>NUCLEOTIDE SEQUENCE [LARGE SCALE GENOMIC DNA]</scope>
    <source>
        <strain evidence="5 6">AX4</strain>
    </source>
</reference>
<dbReference type="InterPro" id="IPR014756">
    <property type="entry name" value="Ig_E-set"/>
</dbReference>
<keyword evidence="3" id="KW-0732">Signal</keyword>
<dbReference type="Pfam" id="PF24142">
    <property type="entry name" value="Beta-sand_ComC_1st"/>
    <property type="match status" value="1"/>
</dbReference>
<evidence type="ECO:0000256" key="2">
    <source>
        <dbReference type="SAM" id="Phobius"/>
    </source>
</evidence>
<gene>
    <name evidence="5" type="ORF">DDB_G0283577</name>
</gene>
<comment type="caution">
    <text evidence="1">Lacks conserved residue(s) required for the propagation of feature annotation.</text>
</comment>
<dbReference type="FunCoup" id="Q54QV6">
    <property type="interactions" value="11"/>
</dbReference>
<dbReference type="dictyBase" id="DDB_G0283577"/>
<comment type="caution">
    <text evidence="5">The sequence shown here is derived from an EMBL/GenBank/DDBJ whole genome shotgun (WGS) entry which is preliminary data.</text>
</comment>
<dbReference type="PANTHER" id="PTHR24032">
    <property type="entry name" value="EGF-LIKE DOMAIN-CONTAINING PROTEIN-RELATED-RELATED"/>
    <property type="match status" value="1"/>
</dbReference>
<dbReference type="PhylomeDB" id="Q54QV6"/>
<dbReference type="PROSITE" id="PS50026">
    <property type="entry name" value="EGF_3"/>
    <property type="match status" value="1"/>
</dbReference>
<dbReference type="OMA" id="NCICNIN"/>
<dbReference type="InParanoid" id="Q54QV6"/>
<proteinExistence type="predicted"/>
<dbReference type="InterPro" id="IPR000742">
    <property type="entry name" value="EGF"/>
</dbReference>
<accession>Q54QV6</accession>
<keyword evidence="1" id="KW-0245">EGF-like domain</keyword>
<dbReference type="Pfam" id="PF22933">
    <property type="entry name" value="ComC_SSD"/>
    <property type="match status" value="1"/>
</dbReference>
<feature type="disulfide bond" evidence="1">
    <location>
        <begin position="736"/>
        <end position="745"/>
    </location>
</feature>
<evidence type="ECO:0000256" key="3">
    <source>
        <dbReference type="SAM" id="SignalP"/>
    </source>
</evidence>
<dbReference type="eggNOG" id="ENOG502SQ9A">
    <property type="taxonomic scope" value="Eukaryota"/>
</dbReference>
<dbReference type="SUPFAM" id="SSF81296">
    <property type="entry name" value="E set domains"/>
    <property type="match status" value="1"/>
</dbReference>